<evidence type="ECO:0000256" key="3">
    <source>
        <dbReference type="ARBA" id="ARBA00023163"/>
    </source>
</evidence>
<dbReference type="InterPro" id="IPR011663">
    <property type="entry name" value="UTRA"/>
</dbReference>
<evidence type="ECO:0000256" key="1">
    <source>
        <dbReference type="ARBA" id="ARBA00023015"/>
    </source>
</evidence>
<organism evidence="5 6">
    <name type="scientific">Actinocrinis puniceicyclus</name>
    <dbReference type="NCBI Taxonomy" id="977794"/>
    <lineage>
        <taxon>Bacteria</taxon>
        <taxon>Bacillati</taxon>
        <taxon>Actinomycetota</taxon>
        <taxon>Actinomycetes</taxon>
        <taxon>Catenulisporales</taxon>
        <taxon>Actinospicaceae</taxon>
        <taxon>Actinocrinis</taxon>
    </lineage>
</organism>
<dbReference type="PANTHER" id="PTHR44846:SF17">
    <property type="entry name" value="GNTR-FAMILY TRANSCRIPTIONAL REGULATOR"/>
    <property type="match status" value="1"/>
</dbReference>
<dbReference type="Proteomes" id="UP000677913">
    <property type="component" value="Unassembled WGS sequence"/>
</dbReference>
<sequence length="254" mass="27659">MRPIAKTPRYALIADGLRQQIIDGTLAPGSQMPSLAELVERYRVSERTAYEATRILLNEGLTVSRPGAGSFVRSRPDVVRMVRHWYRDAAGKGSPWRAEMAAAGRHGSWIAESTPVPAPPAIAERLQVEPGERLMRTLYVFTADDAPTYLSTSWEPLAVTGGTQIMLPEKGAHSGKGVVDRFGVIGVRITRATEELVPRTLTIAEAEKLRLRAGISVIVIERTYYAGDTPVETANIVLPPSYHAVYEIPVGGSA</sequence>
<dbReference type="InterPro" id="IPR036390">
    <property type="entry name" value="WH_DNA-bd_sf"/>
</dbReference>
<dbReference type="GO" id="GO:0003677">
    <property type="term" value="F:DNA binding"/>
    <property type="evidence" value="ECO:0007669"/>
    <property type="project" value="UniProtKB-KW"/>
</dbReference>
<dbReference type="GO" id="GO:0003700">
    <property type="term" value="F:DNA-binding transcription factor activity"/>
    <property type="evidence" value="ECO:0007669"/>
    <property type="project" value="InterPro"/>
</dbReference>
<keyword evidence="1" id="KW-0805">Transcription regulation</keyword>
<dbReference type="Gene3D" id="1.10.10.10">
    <property type="entry name" value="Winged helix-like DNA-binding domain superfamily/Winged helix DNA-binding domain"/>
    <property type="match status" value="1"/>
</dbReference>
<dbReference type="InterPro" id="IPR028978">
    <property type="entry name" value="Chorismate_lyase_/UTRA_dom_sf"/>
</dbReference>
<dbReference type="InterPro" id="IPR050679">
    <property type="entry name" value="Bact_HTH_transcr_reg"/>
</dbReference>
<dbReference type="PROSITE" id="PS50949">
    <property type="entry name" value="HTH_GNTR"/>
    <property type="match status" value="1"/>
</dbReference>
<evidence type="ECO:0000313" key="6">
    <source>
        <dbReference type="Proteomes" id="UP000677913"/>
    </source>
</evidence>
<keyword evidence="3" id="KW-0804">Transcription</keyword>
<dbReference type="EMBL" id="JAGSXH010000013">
    <property type="protein sequence ID" value="MBS2962583.1"/>
    <property type="molecule type" value="Genomic_DNA"/>
</dbReference>
<gene>
    <name evidence="5" type="ORF">KGA66_05960</name>
</gene>
<accession>A0A8J7WJP8</accession>
<protein>
    <submittedName>
        <fullName evidence="5">GntR family transcriptional regulator</fullName>
    </submittedName>
</protein>
<dbReference type="SUPFAM" id="SSF64288">
    <property type="entry name" value="Chorismate lyase-like"/>
    <property type="match status" value="1"/>
</dbReference>
<evidence type="ECO:0000313" key="5">
    <source>
        <dbReference type="EMBL" id="MBS2962583.1"/>
    </source>
</evidence>
<reference evidence="5" key="1">
    <citation type="submission" date="2021-04" db="EMBL/GenBank/DDBJ databases">
        <title>Genome based classification of Actinospica acidithermotolerans sp. nov., an actinobacterium isolated from an Indonesian hot spring.</title>
        <authorList>
            <person name="Kusuma A.B."/>
            <person name="Putra K.E."/>
            <person name="Nafisah S."/>
            <person name="Loh J."/>
            <person name="Nouioui I."/>
            <person name="Goodfellow M."/>
        </authorList>
    </citation>
    <scope>NUCLEOTIDE SEQUENCE</scope>
    <source>
        <strain evidence="5">DSM 45618</strain>
    </source>
</reference>
<dbReference type="Gene3D" id="3.40.1410.10">
    <property type="entry name" value="Chorismate lyase-like"/>
    <property type="match status" value="1"/>
</dbReference>
<dbReference type="SMART" id="SM00345">
    <property type="entry name" value="HTH_GNTR"/>
    <property type="match status" value="1"/>
</dbReference>
<dbReference type="SUPFAM" id="SSF46785">
    <property type="entry name" value="Winged helix' DNA-binding domain"/>
    <property type="match status" value="1"/>
</dbReference>
<comment type="caution">
    <text evidence="5">The sequence shown here is derived from an EMBL/GenBank/DDBJ whole genome shotgun (WGS) entry which is preliminary data.</text>
</comment>
<dbReference type="CDD" id="cd07377">
    <property type="entry name" value="WHTH_GntR"/>
    <property type="match status" value="1"/>
</dbReference>
<keyword evidence="6" id="KW-1185">Reference proteome</keyword>
<dbReference type="AlphaFoldDB" id="A0A8J7WJP8"/>
<dbReference type="SMART" id="SM00866">
    <property type="entry name" value="UTRA"/>
    <property type="match status" value="1"/>
</dbReference>
<dbReference type="InterPro" id="IPR036388">
    <property type="entry name" value="WH-like_DNA-bd_sf"/>
</dbReference>
<dbReference type="GO" id="GO:0045892">
    <property type="term" value="P:negative regulation of DNA-templated transcription"/>
    <property type="evidence" value="ECO:0007669"/>
    <property type="project" value="TreeGrafter"/>
</dbReference>
<dbReference type="PANTHER" id="PTHR44846">
    <property type="entry name" value="MANNOSYL-D-GLYCERATE TRANSPORT/METABOLISM SYSTEM REPRESSOR MNGR-RELATED"/>
    <property type="match status" value="1"/>
</dbReference>
<dbReference type="Pfam" id="PF07702">
    <property type="entry name" value="UTRA"/>
    <property type="match status" value="1"/>
</dbReference>
<dbReference type="Pfam" id="PF00392">
    <property type="entry name" value="GntR"/>
    <property type="match status" value="1"/>
</dbReference>
<dbReference type="RefSeq" id="WP_211465404.1">
    <property type="nucleotide sequence ID" value="NZ_JAGSXH010000013.1"/>
</dbReference>
<evidence type="ECO:0000259" key="4">
    <source>
        <dbReference type="PROSITE" id="PS50949"/>
    </source>
</evidence>
<dbReference type="InterPro" id="IPR000524">
    <property type="entry name" value="Tscrpt_reg_HTH_GntR"/>
</dbReference>
<feature type="domain" description="HTH gntR-type" evidence="4">
    <location>
        <begin position="7"/>
        <end position="75"/>
    </location>
</feature>
<name>A0A8J7WJP8_9ACTN</name>
<keyword evidence="2" id="KW-0238">DNA-binding</keyword>
<proteinExistence type="predicted"/>
<evidence type="ECO:0000256" key="2">
    <source>
        <dbReference type="ARBA" id="ARBA00023125"/>
    </source>
</evidence>